<dbReference type="GeneID" id="19954999"/>
<evidence type="ECO:0000313" key="4">
    <source>
        <dbReference type="EMBL" id="EQC28000.1"/>
    </source>
</evidence>
<feature type="domain" description="CCT" evidence="3">
    <location>
        <begin position="145"/>
        <end position="187"/>
    </location>
</feature>
<dbReference type="Proteomes" id="UP000030762">
    <property type="component" value="Unassembled WGS sequence"/>
</dbReference>
<dbReference type="AlphaFoldDB" id="T0Q3M7"/>
<dbReference type="PANTHER" id="PTHR31319">
    <property type="entry name" value="ZINC FINGER PROTEIN CONSTANS-LIKE 4"/>
    <property type="match status" value="1"/>
</dbReference>
<dbReference type="OMA" id="EPFEFHE"/>
<dbReference type="VEuPathDB" id="FungiDB:SDRG_14272"/>
<comment type="subcellular location">
    <subcellularLocation>
        <location evidence="1">Nucleus</location>
    </subcellularLocation>
</comment>
<dbReference type="GO" id="GO:0005634">
    <property type="term" value="C:nucleus"/>
    <property type="evidence" value="ECO:0007669"/>
    <property type="project" value="UniProtKB-SubCell"/>
</dbReference>
<dbReference type="OrthoDB" id="153872at2759"/>
<dbReference type="RefSeq" id="XP_008618613.1">
    <property type="nucleotide sequence ID" value="XM_008620391.1"/>
</dbReference>
<dbReference type="InParanoid" id="T0Q3M7"/>
<evidence type="ECO:0000259" key="3">
    <source>
        <dbReference type="PROSITE" id="PS51017"/>
    </source>
</evidence>
<dbReference type="Pfam" id="PF06203">
    <property type="entry name" value="CCT"/>
    <property type="match status" value="1"/>
</dbReference>
<organism evidence="4 5">
    <name type="scientific">Saprolegnia diclina (strain VS20)</name>
    <dbReference type="NCBI Taxonomy" id="1156394"/>
    <lineage>
        <taxon>Eukaryota</taxon>
        <taxon>Sar</taxon>
        <taxon>Stramenopiles</taxon>
        <taxon>Oomycota</taxon>
        <taxon>Saprolegniomycetes</taxon>
        <taxon>Saprolegniales</taxon>
        <taxon>Saprolegniaceae</taxon>
        <taxon>Saprolegnia</taxon>
    </lineage>
</organism>
<accession>T0Q3M7</accession>
<dbReference type="InterPro" id="IPR045281">
    <property type="entry name" value="CONSTANS-like"/>
</dbReference>
<name>T0Q3M7_SAPDV</name>
<dbReference type="InterPro" id="IPR010402">
    <property type="entry name" value="CCT_domain"/>
</dbReference>
<evidence type="ECO:0000256" key="2">
    <source>
        <dbReference type="ARBA" id="ARBA00023242"/>
    </source>
</evidence>
<dbReference type="EMBL" id="JH767200">
    <property type="protein sequence ID" value="EQC28000.1"/>
    <property type="molecule type" value="Genomic_DNA"/>
</dbReference>
<dbReference type="PANTHER" id="PTHR31319:SF77">
    <property type="entry name" value="ZINC FINGER PROTEIN CONSTANS-LIKE 4"/>
    <property type="match status" value="1"/>
</dbReference>
<protein>
    <recommendedName>
        <fullName evidence="3">CCT domain-containing protein</fullName>
    </recommendedName>
</protein>
<sequence length="210" mass="23832">MRDMNSRRNLCRSWKSGYNGPAALEARSMDEPFEFHELDYESMALLSSTSVDGEDDDYAWLPDVRPTRRLSLEWFCSHGDPTATTPPSDEISFAFRSVRHDIAPIVVTPKKTKRLKGPSAWLSPLQPNGSMTTGKMIGAYTYEARQARLARFQEKRRARVWQKRVKYDCRQALAGARPRVKGRFVKTTLVLPDNGLLLSQEVLAPVELGD</sequence>
<evidence type="ECO:0000313" key="5">
    <source>
        <dbReference type="Proteomes" id="UP000030762"/>
    </source>
</evidence>
<reference evidence="4 5" key="1">
    <citation type="submission" date="2012-04" db="EMBL/GenBank/DDBJ databases">
        <title>The Genome Sequence of Saprolegnia declina VS20.</title>
        <authorList>
            <consortium name="The Broad Institute Genome Sequencing Platform"/>
            <person name="Russ C."/>
            <person name="Nusbaum C."/>
            <person name="Tyler B."/>
            <person name="van West P."/>
            <person name="Dieguez-Uribeondo J."/>
            <person name="de Bruijn I."/>
            <person name="Tripathy S."/>
            <person name="Jiang R."/>
            <person name="Young S.K."/>
            <person name="Zeng Q."/>
            <person name="Gargeya S."/>
            <person name="Fitzgerald M."/>
            <person name="Haas B."/>
            <person name="Abouelleil A."/>
            <person name="Alvarado L."/>
            <person name="Arachchi H.M."/>
            <person name="Berlin A."/>
            <person name="Chapman S.B."/>
            <person name="Goldberg J."/>
            <person name="Griggs A."/>
            <person name="Gujja S."/>
            <person name="Hansen M."/>
            <person name="Howarth C."/>
            <person name="Imamovic A."/>
            <person name="Larimer J."/>
            <person name="McCowen C."/>
            <person name="Montmayeur A."/>
            <person name="Murphy C."/>
            <person name="Neiman D."/>
            <person name="Pearson M."/>
            <person name="Priest M."/>
            <person name="Roberts A."/>
            <person name="Saif S."/>
            <person name="Shea T."/>
            <person name="Sisk P."/>
            <person name="Sykes S."/>
            <person name="Wortman J."/>
            <person name="Nusbaum C."/>
            <person name="Birren B."/>
        </authorList>
    </citation>
    <scope>NUCLEOTIDE SEQUENCE [LARGE SCALE GENOMIC DNA]</scope>
    <source>
        <strain evidence="4 5">VS20</strain>
    </source>
</reference>
<dbReference type="STRING" id="1156394.T0Q3M7"/>
<dbReference type="PROSITE" id="PS51017">
    <property type="entry name" value="CCT"/>
    <property type="match status" value="1"/>
</dbReference>
<keyword evidence="2" id="KW-0539">Nucleus</keyword>
<evidence type="ECO:0000256" key="1">
    <source>
        <dbReference type="ARBA" id="ARBA00004123"/>
    </source>
</evidence>
<keyword evidence="5" id="KW-1185">Reference proteome</keyword>
<gene>
    <name evidence="4" type="ORF">SDRG_14272</name>
</gene>
<proteinExistence type="predicted"/>